<dbReference type="SUPFAM" id="SSF118215">
    <property type="entry name" value="Proton glutamate symport protein"/>
    <property type="match status" value="1"/>
</dbReference>
<dbReference type="GO" id="GO:0006835">
    <property type="term" value="P:dicarboxylic acid transport"/>
    <property type="evidence" value="ECO:0007669"/>
    <property type="project" value="TreeGrafter"/>
</dbReference>
<feature type="transmembrane region" description="Helical" evidence="8">
    <location>
        <begin position="357"/>
        <end position="379"/>
    </location>
</feature>
<dbReference type="AlphaFoldDB" id="A0A8J7KCK3"/>
<feature type="transmembrane region" description="Helical" evidence="8">
    <location>
        <begin position="334"/>
        <end position="351"/>
    </location>
</feature>
<accession>A0A8J7KCK3</accession>
<feature type="transmembrane region" description="Helical" evidence="8">
    <location>
        <begin position="192"/>
        <end position="214"/>
    </location>
</feature>
<evidence type="ECO:0000256" key="2">
    <source>
        <dbReference type="ARBA" id="ARBA00022448"/>
    </source>
</evidence>
<comment type="subcellular location">
    <subcellularLocation>
        <location evidence="1">Cell membrane</location>
        <topology evidence="1">Multi-pass membrane protein</topology>
    </subcellularLocation>
</comment>
<evidence type="ECO:0000256" key="5">
    <source>
        <dbReference type="ARBA" id="ARBA00022847"/>
    </source>
</evidence>
<feature type="transmembrane region" description="Helical" evidence="8">
    <location>
        <begin position="12"/>
        <end position="30"/>
    </location>
</feature>
<evidence type="ECO:0000256" key="7">
    <source>
        <dbReference type="ARBA" id="ARBA00023136"/>
    </source>
</evidence>
<proteinExistence type="predicted"/>
<feature type="transmembrane region" description="Helical" evidence="8">
    <location>
        <begin position="226"/>
        <end position="248"/>
    </location>
</feature>
<dbReference type="Gene3D" id="1.10.3860.10">
    <property type="entry name" value="Sodium:dicarboxylate symporter"/>
    <property type="match status" value="1"/>
</dbReference>
<reference evidence="9" key="1">
    <citation type="submission" date="2020-11" db="EMBL/GenBank/DDBJ databases">
        <title>Multidrug resistant novel bacterium Savagea serpentis sp. nov., isolated from the scats of a vine snake (Ahaetulla nasuta).</title>
        <authorList>
            <person name="Venkata Ramana V."/>
            <person name="Vikas Patil S."/>
            <person name="Yogita Lugani V."/>
        </authorList>
    </citation>
    <scope>NUCLEOTIDE SEQUENCE</scope>
    <source>
        <strain evidence="9">SN6</strain>
    </source>
</reference>
<keyword evidence="6 8" id="KW-1133">Transmembrane helix</keyword>
<evidence type="ECO:0000313" key="10">
    <source>
        <dbReference type="Proteomes" id="UP000622653"/>
    </source>
</evidence>
<feature type="transmembrane region" description="Helical" evidence="8">
    <location>
        <begin position="154"/>
        <end position="171"/>
    </location>
</feature>
<dbReference type="FunFam" id="1.10.3860.10:FF:000001">
    <property type="entry name" value="C4-dicarboxylate transport protein"/>
    <property type="match status" value="1"/>
</dbReference>
<dbReference type="InterPro" id="IPR001991">
    <property type="entry name" value="Na-dicarboxylate_symporter"/>
</dbReference>
<protein>
    <submittedName>
        <fullName evidence="9">Dicarboxylate/amino acid:cation symporter</fullName>
    </submittedName>
</protein>
<name>A0A8J7KCK3_9BACL</name>
<evidence type="ECO:0000256" key="3">
    <source>
        <dbReference type="ARBA" id="ARBA00022475"/>
    </source>
</evidence>
<dbReference type="PRINTS" id="PR00173">
    <property type="entry name" value="EDTRNSPORT"/>
</dbReference>
<evidence type="ECO:0000256" key="1">
    <source>
        <dbReference type="ARBA" id="ARBA00004651"/>
    </source>
</evidence>
<dbReference type="EMBL" id="JADKPV010000004">
    <property type="protein sequence ID" value="MBF4501592.1"/>
    <property type="molecule type" value="Genomic_DNA"/>
</dbReference>
<dbReference type="GO" id="GO:0005886">
    <property type="term" value="C:plasma membrane"/>
    <property type="evidence" value="ECO:0007669"/>
    <property type="project" value="UniProtKB-SubCell"/>
</dbReference>
<dbReference type="GO" id="GO:0015293">
    <property type="term" value="F:symporter activity"/>
    <property type="evidence" value="ECO:0007669"/>
    <property type="project" value="UniProtKB-KW"/>
</dbReference>
<sequence length="422" mass="45125">MKKRKLGLTSKILLALVIGIVIGIILYSLPDAKWKDDFLVGGVLYVLGTMFINALKMLLVPVVFFSLAVGVSSLSDIKQLGRIGSKTLIYYLSTTAIAISLALLVGLTLNPGKNVDLGAVQEGEVSVNEAAPFSDILINIVPSNPIEALASGNMLQIIFFAIMFGVTMTLLQEKVPTIKKLTLELNDLFLKMVGIIMLVAPIGVFALITRTFAMLGYEAIWPLLKYLGSVLIGLFFMLIVYIILLRIFGKVNPFIFFKKIIPPMSIGFSTASSAAALPIFLRTAEESLGVDKKVSSFTLPLGSTINMDGTAIMQGVATIFIAQVYGAHLTPSDYIIVILTATLASIGTASMPGAGIIMLSLVLTSVNLPVEGIALIIGIDRIVDMFRTSVNLCGDAVGTIIVANSEGALDEAVYNDPTKTIR</sequence>
<dbReference type="Pfam" id="PF00375">
    <property type="entry name" value="SDF"/>
    <property type="match status" value="1"/>
</dbReference>
<feature type="transmembrane region" description="Helical" evidence="8">
    <location>
        <begin position="88"/>
        <end position="109"/>
    </location>
</feature>
<feature type="transmembrane region" description="Helical" evidence="8">
    <location>
        <begin position="42"/>
        <end position="67"/>
    </location>
</feature>
<evidence type="ECO:0000256" key="6">
    <source>
        <dbReference type="ARBA" id="ARBA00022989"/>
    </source>
</evidence>
<keyword evidence="4 8" id="KW-0812">Transmembrane</keyword>
<evidence type="ECO:0000256" key="4">
    <source>
        <dbReference type="ARBA" id="ARBA00022692"/>
    </source>
</evidence>
<dbReference type="RefSeq" id="WP_194563069.1">
    <property type="nucleotide sequence ID" value="NZ_JADKPV010000004.1"/>
</dbReference>
<keyword evidence="3" id="KW-1003">Cell membrane</keyword>
<evidence type="ECO:0000313" key="9">
    <source>
        <dbReference type="EMBL" id="MBF4501592.1"/>
    </source>
</evidence>
<keyword evidence="5" id="KW-0769">Symport</keyword>
<keyword evidence="7 8" id="KW-0472">Membrane</keyword>
<organism evidence="9 10">
    <name type="scientific">Savagea serpentis</name>
    <dbReference type="NCBI Taxonomy" id="2785297"/>
    <lineage>
        <taxon>Bacteria</taxon>
        <taxon>Bacillati</taxon>
        <taxon>Bacillota</taxon>
        <taxon>Bacilli</taxon>
        <taxon>Bacillales</taxon>
        <taxon>Caryophanaceae</taxon>
        <taxon>Savagea</taxon>
    </lineage>
</organism>
<keyword evidence="10" id="KW-1185">Reference proteome</keyword>
<dbReference type="InterPro" id="IPR036458">
    <property type="entry name" value="Na:dicarbo_symporter_sf"/>
</dbReference>
<dbReference type="PANTHER" id="PTHR42865:SF7">
    <property type="entry name" value="PROTON_GLUTAMATE-ASPARTATE SYMPORTER"/>
    <property type="match status" value="1"/>
</dbReference>
<keyword evidence="2" id="KW-0813">Transport</keyword>
<gene>
    <name evidence="9" type="ORF">IRY55_09475</name>
</gene>
<comment type="caution">
    <text evidence="9">The sequence shown here is derived from an EMBL/GenBank/DDBJ whole genome shotgun (WGS) entry which is preliminary data.</text>
</comment>
<dbReference type="Proteomes" id="UP000622653">
    <property type="component" value="Unassembled WGS sequence"/>
</dbReference>
<evidence type="ECO:0000256" key="8">
    <source>
        <dbReference type="SAM" id="Phobius"/>
    </source>
</evidence>
<dbReference type="PANTHER" id="PTHR42865">
    <property type="entry name" value="PROTON/GLUTAMATE-ASPARTATE SYMPORTER"/>
    <property type="match status" value="1"/>
</dbReference>